<evidence type="ECO:0000313" key="13">
    <source>
        <dbReference type="EMBL" id="SCX07226.1"/>
    </source>
</evidence>
<dbReference type="RefSeq" id="WP_090354295.1">
    <property type="nucleotide sequence ID" value="NZ_FMUB01000002.1"/>
</dbReference>
<dbReference type="EC" id="6.3.5.4" evidence="3"/>
<dbReference type="InterPro" id="IPR006426">
    <property type="entry name" value="Asn_synth_AEB"/>
</dbReference>
<dbReference type="Proteomes" id="UP000199707">
    <property type="component" value="Unassembled WGS sequence"/>
</dbReference>
<dbReference type="PROSITE" id="PS51278">
    <property type="entry name" value="GATASE_TYPE_2"/>
    <property type="match status" value="1"/>
</dbReference>
<evidence type="ECO:0000256" key="7">
    <source>
        <dbReference type="ARBA" id="ARBA00022962"/>
    </source>
</evidence>
<dbReference type="SUPFAM" id="SSF52402">
    <property type="entry name" value="Adenine nucleotide alpha hydrolases-like"/>
    <property type="match status" value="1"/>
</dbReference>
<name>A0A1G4VIA1_9MYCO</name>
<keyword evidence="7 9" id="KW-0315">Glutamine amidotransferase</keyword>
<dbReference type="GO" id="GO:0005829">
    <property type="term" value="C:cytosol"/>
    <property type="evidence" value="ECO:0007669"/>
    <property type="project" value="TreeGrafter"/>
</dbReference>
<keyword evidence="6 9" id="KW-0061">Asparagine biosynthesis</keyword>
<feature type="active site" description="For GATase activity" evidence="9">
    <location>
        <position position="2"/>
    </location>
</feature>
<evidence type="ECO:0000313" key="14">
    <source>
        <dbReference type="Proteomes" id="UP000199707"/>
    </source>
</evidence>
<organism evidence="13 14">
    <name type="scientific">Mycolicibacterium fluoranthenivorans</name>
    <dbReference type="NCBI Taxonomy" id="258505"/>
    <lineage>
        <taxon>Bacteria</taxon>
        <taxon>Bacillati</taxon>
        <taxon>Actinomycetota</taxon>
        <taxon>Actinomycetes</taxon>
        <taxon>Mycobacteriales</taxon>
        <taxon>Mycobacteriaceae</taxon>
        <taxon>Mycolicibacterium</taxon>
    </lineage>
</organism>
<dbReference type="GO" id="GO:0006529">
    <property type="term" value="P:asparagine biosynthetic process"/>
    <property type="evidence" value="ECO:0007669"/>
    <property type="project" value="UniProtKB-KW"/>
</dbReference>
<dbReference type="Gene3D" id="3.40.50.620">
    <property type="entry name" value="HUPs"/>
    <property type="match status" value="1"/>
</dbReference>
<reference evidence="14" key="1">
    <citation type="submission" date="2016-10" db="EMBL/GenBank/DDBJ databases">
        <authorList>
            <person name="Varghese N."/>
            <person name="Submissions S."/>
        </authorList>
    </citation>
    <scope>NUCLEOTIDE SEQUENCE [LARGE SCALE GENOMIC DNA]</scope>
    <source>
        <strain evidence="14">UNC267MFSha1.1M11</strain>
    </source>
</reference>
<dbReference type="InterPro" id="IPR051786">
    <property type="entry name" value="ASN_synthetase/amidase"/>
</dbReference>
<dbReference type="InterPro" id="IPR033738">
    <property type="entry name" value="AsnB_N"/>
</dbReference>
<evidence type="ECO:0000256" key="8">
    <source>
        <dbReference type="ARBA" id="ARBA00048741"/>
    </source>
</evidence>
<dbReference type="NCBIfam" id="TIGR01536">
    <property type="entry name" value="asn_synth_AEB"/>
    <property type="match status" value="1"/>
</dbReference>
<proteinExistence type="inferred from homology"/>
<evidence type="ECO:0000256" key="4">
    <source>
        <dbReference type="ARBA" id="ARBA00022741"/>
    </source>
</evidence>
<dbReference type="AlphaFoldDB" id="A0A1G4VIA1"/>
<feature type="binding site" evidence="10">
    <location>
        <position position="259"/>
    </location>
    <ligand>
        <name>ATP</name>
        <dbReference type="ChEBI" id="CHEBI:30616"/>
    </ligand>
</feature>
<sequence length="621" mass="68791">MCGICGICSESGQTPESARLDRMLDAIFHRGPDGEGRFERPGLTFGMRRLAVIDLAGGDQPIFNEDGSVAVVFNGEIYNFRELRTELERHGHHFATRSDTEVLVHGYEQWGDDMLHRLVGMFALALWDENRRRLLVARDRFGKKPLYYARGAGEVVFGSEIKALLAAGVSADIDDAAIADYLALRYVPSPRTLFRSVRQLPPGHKFVVSDNGFEVHRWWQLRYEPKPAITLAEATDEVENLIRSAVQRRLVSDVPLGCLLSGGLDSSTVLSFMSDLLDEPVRTFSIGFDESWAGDELAAARSTARTFGTRHHEMRLGPAEFLELLPSAVWHRDEPLAEPSEIPLLALSRMAREHVTVVLSGEGGDELFGGYPKYRADALLDRAGRPARAVFGERRLHELAGWHRLPRRARLAIGALATAEPGERWPAWFGADRSAKLSADGARPLDSALSAIGIDLAPLDRMLALDVQTYLADNLLVRGDKMTMAASLEGRMPLLDHHLAEYAARLPAEFKASPRSTKIVIREVARRRLPASLLSRKKIGFAVPISPWFRGSLGDALERLTVGPQARPDPLVDPGRVRRALALHRAGRYDFGKELWSVLTLDIWARLFLDGAEPSSLTLGG</sequence>
<accession>A0A1G4VIA1</accession>
<feature type="binding site" evidence="10">
    <location>
        <begin position="360"/>
        <end position="361"/>
    </location>
    <ligand>
        <name>ATP</name>
        <dbReference type="ChEBI" id="CHEBI:30616"/>
    </ligand>
</feature>
<gene>
    <name evidence="13" type="ORF">SAMN02799620_00990</name>
</gene>
<dbReference type="PIRSF" id="PIRSF001589">
    <property type="entry name" value="Asn_synthetase_glu-h"/>
    <property type="match status" value="1"/>
</dbReference>
<dbReference type="InterPro" id="IPR001962">
    <property type="entry name" value="Asn_synthase"/>
</dbReference>
<dbReference type="PANTHER" id="PTHR43284">
    <property type="entry name" value="ASPARAGINE SYNTHETASE (GLUTAMINE-HYDROLYZING)"/>
    <property type="match status" value="1"/>
</dbReference>
<evidence type="ECO:0000256" key="3">
    <source>
        <dbReference type="ARBA" id="ARBA00012737"/>
    </source>
</evidence>
<evidence type="ECO:0000256" key="2">
    <source>
        <dbReference type="ARBA" id="ARBA00005752"/>
    </source>
</evidence>
<evidence type="ECO:0000256" key="1">
    <source>
        <dbReference type="ARBA" id="ARBA00005187"/>
    </source>
</evidence>
<keyword evidence="4 10" id="KW-0547">Nucleotide-binding</keyword>
<dbReference type="Pfam" id="PF00733">
    <property type="entry name" value="Asn_synthase"/>
    <property type="match status" value="1"/>
</dbReference>
<dbReference type="InterPro" id="IPR014729">
    <property type="entry name" value="Rossmann-like_a/b/a_fold"/>
</dbReference>
<dbReference type="EMBL" id="FMUB01000002">
    <property type="protein sequence ID" value="SCX07226.1"/>
    <property type="molecule type" value="Genomic_DNA"/>
</dbReference>
<evidence type="ECO:0000256" key="10">
    <source>
        <dbReference type="PIRSR" id="PIRSR001589-2"/>
    </source>
</evidence>
<comment type="pathway">
    <text evidence="1">Amino-acid biosynthesis; L-asparagine biosynthesis; L-asparagine from L-aspartate (L-Gln route): step 1/1.</text>
</comment>
<dbReference type="SUPFAM" id="SSF56235">
    <property type="entry name" value="N-terminal nucleophile aminohydrolases (Ntn hydrolases)"/>
    <property type="match status" value="1"/>
</dbReference>
<feature type="binding site" evidence="10">
    <location>
        <position position="99"/>
    </location>
    <ligand>
        <name>L-glutamine</name>
        <dbReference type="ChEBI" id="CHEBI:58359"/>
    </ligand>
</feature>
<evidence type="ECO:0000256" key="6">
    <source>
        <dbReference type="ARBA" id="ARBA00022888"/>
    </source>
</evidence>
<dbReference type="InterPro" id="IPR017932">
    <property type="entry name" value="GATase_2_dom"/>
</dbReference>
<dbReference type="STRING" id="1502745.SAMN02799620_00990"/>
<dbReference type="GO" id="GO:0005524">
    <property type="term" value="F:ATP binding"/>
    <property type="evidence" value="ECO:0007669"/>
    <property type="project" value="UniProtKB-KW"/>
</dbReference>
<evidence type="ECO:0000256" key="9">
    <source>
        <dbReference type="PIRSR" id="PIRSR001589-1"/>
    </source>
</evidence>
<dbReference type="InterPro" id="IPR029055">
    <property type="entry name" value="Ntn_hydrolases_N"/>
</dbReference>
<dbReference type="CDD" id="cd01991">
    <property type="entry name" value="Asn_synthase_B_C"/>
    <property type="match status" value="1"/>
</dbReference>
<evidence type="ECO:0000256" key="11">
    <source>
        <dbReference type="PIRSR" id="PIRSR001589-3"/>
    </source>
</evidence>
<dbReference type="PANTHER" id="PTHR43284:SF1">
    <property type="entry name" value="ASPARAGINE SYNTHETASE"/>
    <property type="match status" value="1"/>
</dbReference>
<dbReference type="Gene3D" id="3.60.20.10">
    <property type="entry name" value="Glutamine Phosphoribosylpyrophosphate, subunit 1, domain 1"/>
    <property type="match status" value="1"/>
</dbReference>
<evidence type="ECO:0000256" key="5">
    <source>
        <dbReference type="ARBA" id="ARBA00022840"/>
    </source>
</evidence>
<dbReference type="CDD" id="cd00712">
    <property type="entry name" value="AsnB"/>
    <property type="match status" value="1"/>
</dbReference>
<feature type="domain" description="Glutamine amidotransferase type-2" evidence="12">
    <location>
        <begin position="2"/>
        <end position="211"/>
    </location>
</feature>
<dbReference type="GO" id="GO:0004066">
    <property type="term" value="F:asparagine synthase (glutamine-hydrolyzing) activity"/>
    <property type="evidence" value="ECO:0007669"/>
    <property type="project" value="UniProtKB-EC"/>
</dbReference>
<comment type="similarity">
    <text evidence="2">Belongs to the asparagine synthetase family.</text>
</comment>
<keyword evidence="9" id="KW-0028">Amino-acid biosynthesis</keyword>
<protein>
    <recommendedName>
        <fullName evidence="3">asparagine synthase (glutamine-hydrolyzing)</fullName>
        <ecNumber evidence="3">6.3.5.4</ecNumber>
    </recommendedName>
</protein>
<feature type="binding site" evidence="10">
    <location>
        <position position="286"/>
    </location>
    <ligand>
        <name>ATP</name>
        <dbReference type="ChEBI" id="CHEBI:30616"/>
    </ligand>
</feature>
<comment type="catalytic activity">
    <reaction evidence="8">
        <text>L-aspartate + L-glutamine + ATP + H2O = L-asparagine + L-glutamate + AMP + diphosphate + H(+)</text>
        <dbReference type="Rhea" id="RHEA:12228"/>
        <dbReference type="ChEBI" id="CHEBI:15377"/>
        <dbReference type="ChEBI" id="CHEBI:15378"/>
        <dbReference type="ChEBI" id="CHEBI:29985"/>
        <dbReference type="ChEBI" id="CHEBI:29991"/>
        <dbReference type="ChEBI" id="CHEBI:30616"/>
        <dbReference type="ChEBI" id="CHEBI:33019"/>
        <dbReference type="ChEBI" id="CHEBI:58048"/>
        <dbReference type="ChEBI" id="CHEBI:58359"/>
        <dbReference type="ChEBI" id="CHEBI:456215"/>
        <dbReference type="EC" id="6.3.5.4"/>
    </reaction>
</comment>
<dbReference type="Pfam" id="PF13537">
    <property type="entry name" value="GATase_7"/>
    <property type="match status" value="1"/>
</dbReference>
<feature type="site" description="Important for beta-aspartyl-AMP intermediate formation" evidence="11">
    <location>
        <position position="362"/>
    </location>
</feature>
<evidence type="ECO:0000259" key="12">
    <source>
        <dbReference type="PROSITE" id="PS51278"/>
    </source>
</evidence>
<keyword evidence="5 10" id="KW-0067">ATP-binding</keyword>